<dbReference type="Gene3D" id="3.30.2010.10">
    <property type="entry name" value="Metalloproteases ('zincins'), catalytic domain"/>
    <property type="match status" value="1"/>
</dbReference>
<evidence type="ECO:0000256" key="4">
    <source>
        <dbReference type="ARBA" id="ARBA00022833"/>
    </source>
</evidence>
<evidence type="ECO:0000256" key="2">
    <source>
        <dbReference type="ARBA" id="ARBA00022723"/>
    </source>
</evidence>
<evidence type="ECO:0000256" key="1">
    <source>
        <dbReference type="ARBA" id="ARBA00022670"/>
    </source>
</evidence>
<keyword evidence="1 6" id="KW-0645">Protease</keyword>
<comment type="cofactor">
    <cofactor evidence="6">
        <name>Zn(2+)</name>
        <dbReference type="ChEBI" id="CHEBI:29105"/>
    </cofactor>
    <text evidence="6">Binds 1 zinc ion per subunit.</text>
</comment>
<dbReference type="GO" id="GO:0006508">
    <property type="term" value="P:proteolysis"/>
    <property type="evidence" value="ECO:0007669"/>
    <property type="project" value="UniProtKB-KW"/>
</dbReference>
<name>A0A512HS04_9ACTN</name>
<evidence type="ECO:0000256" key="5">
    <source>
        <dbReference type="ARBA" id="ARBA00023049"/>
    </source>
</evidence>
<evidence type="ECO:0000256" key="3">
    <source>
        <dbReference type="ARBA" id="ARBA00022801"/>
    </source>
</evidence>
<dbReference type="AlphaFoldDB" id="A0A512HS04"/>
<protein>
    <recommendedName>
        <fullName evidence="7">Peptidase M48 domain-containing protein</fullName>
    </recommendedName>
</protein>
<dbReference type="Proteomes" id="UP000321769">
    <property type="component" value="Unassembled WGS sequence"/>
</dbReference>
<feature type="domain" description="Peptidase M48" evidence="7">
    <location>
        <begin position="15"/>
        <end position="114"/>
    </location>
</feature>
<organism evidence="8 9">
    <name type="scientific">Aeromicrobium flavum</name>
    <dbReference type="NCBI Taxonomy" id="416568"/>
    <lineage>
        <taxon>Bacteria</taxon>
        <taxon>Bacillati</taxon>
        <taxon>Actinomycetota</taxon>
        <taxon>Actinomycetes</taxon>
        <taxon>Propionibacteriales</taxon>
        <taxon>Nocardioidaceae</taxon>
        <taxon>Aeromicrobium</taxon>
    </lineage>
</organism>
<keyword evidence="4 6" id="KW-0862">Zinc</keyword>
<evidence type="ECO:0000259" key="7">
    <source>
        <dbReference type="Pfam" id="PF01435"/>
    </source>
</evidence>
<comment type="caution">
    <text evidence="8">The sequence shown here is derived from an EMBL/GenBank/DDBJ whole genome shotgun (WGS) entry which is preliminary data.</text>
</comment>
<reference evidence="8 9" key="1">
    <citation type="submission" date="2019-07" db="EMBL/GenBank/DDBJ databases">
        <title>Whole genome shotgun sequence of Aeromicrobium flavum NBRC 107625.</title>
        <authorList>
            <person name="Hosoyama A."/>
            <person name="Uohara A."/>
            <person name="Ohji S."/>
            <person name="Ichikawa N."/>
        </authorList>
    </citation>
    <scope>NUCLEOTIDE SEQUENCE [LARGE SCALE GENOMIC DNA]</scope>
    <source>
        <strain evidence="8 9">NBRC 107625</strain>
    </source>
</reference>
<dbReference type="InterPro" id="IPR001915">
    <property type="entry name" value="Peptidase_M48"/>
</dbReference>
<evidence type="ECO:0000313" key="9">
    <source>
        <dbReference type="Proteomes" id="UP000321769"/>
    </source>
</evidence>
<comment type="similarity">
    <text evidence="6">Belongs to the peptidase M48 family.</text>
</comment>
<proteinExistence type="inferred from homology"/>
<dbReference type="Pfam" id="PF01435">
    <property type="entry name" value="Peptidase_M48"/>
    <property type="match status" value="1"/>
</dbReference>
<sequence length="185" mass="19492">MLDHGSAAVYCIPDGRRSRRGKIIVTRGAADHLTARQLELVLRHERVHLAARHDRLVQRSLALAEALPLLPFFGVAHQEIADLAEMHADDGIGTEDGPELASALLQLAVMTPSRVPSGALAATGGATLARARRLVQPQPPLRRMTTGLIVAAIVGTSAAPALLTAYSGGESGFTHACCSRPALFS</sequence>
<keyword evidence="3 6" id="KW-0378">Hydrolase</keyword>
<accession>A0A512HS04</accession>
<dbReference type="GO" id="GO:0004222">
    <property type="term" value="F:metalloendopeptidase activity"/>
    <property type="evidence" value="ECO:0007669"/>
    <property type="project" value="InterPro"/>
</dbReference>
<keyword evidence="9" id="KW-1185">Reference proteome</keyword>
<dbReference type="EMBL" id="BJZQ01000001">
    <property type="protein sequence ID" value="GEO88243.1"/>
    <property type="molecule type" value="Genomic_DNA"/>
</dbReference>
<keyword evidence="5 6" id="KW-0482">Metalloprotease</keyword>
<evidence type="ECO:0000313" key="8">
    <source>
        <dbReference type="EMBL" id="GEO88243.1"/>
    </source>
</evidence>
<evidence type="ECO:0000256" key="6">
    <source>
        <dbReference type="RuleBase" id="RU003983"/>
    </source>
</evidence>
<keyword evidence="2" id="KW-0479">Metal-binding</keyword>
<dbReference type="GO" id="GO:0046872">
    <property type="term" value="F:metal ion binding"/>
    <property type="evidence" value="ECO:0007669"/>
    <property type="project" value="UniProtKB-KW"/>
</dbReference>
<gene>
    <name evidence="8" type="ORF">AFL01nite_05700</name>
</gene>